<feature type="coiled-coil region" evidence="1">
    <location>
        <begin position="40"/>
        <end position="67"/>
    </location>
</feature>
<evidence type="ECO:0000256" key="1">
    <source>
        <dbReference type="SAM" id="Coils"/>
    </source>
</evidence>
<feature type="region of interest" description="Disordered" evidence="2">
    <location>
        <begin position="392"/>
        <end position="433"/>
    </location>
</feature>
<feature type="compositionally biased region" description="Polar residues" evidence="2">
    <location>
        <begin position="527"/>
        <end position="536"/>
    </location>
</feature>
<feature type="compositionally biased region" description="Polar residues" evidence="2">
    <location>
        <begin position="334"/>
        <end position="347"/>
    </location>
</feature>
<feature type="compositionally biased region" description="Polar residues" evidence="2">
    <location>
        <begin position="392"/>
        <end position="401"/>
    </location>
</feature>
<gene>
    <name evidence="3" type="ORF">CEUTPL_LOCUS8932</name>
</gene>
<reference evidence="3" key="1">
    <citation type="submission" date="2022-01" db="EMBL/GenBank/DDBJ databases">
        <authorList>
            <person name="King R."/>
        </authorList>
    </citation>
    <scope>NUCLEOTIDE SEQUENCE</scope>
</reference>
<evidence type="ECO:0000313" key="4">
    <source>
        <dbReference type="Proteomes" id="UP001152799"/>
    </source>
</evidence>
<evidence type="ECO:0000313" key="3">
    <source>
        <dbReference type="EMBL" id="CAG9768394.1"/>
    </source>
</evidence>
<protein>
    <submittedName>
        <fullName evidence="3">Uncharacterized protein</fullName>
    </submittedName>
</protein>
<dbReference type="EMBL" id="OU892280">
    <property type="protein sequence ID" value="CAG9768394.1"/>
    <property type="molecule type" value="Genomic_DNA"/>
</dbReference>
<feature type="compositionally biased region" description="Basic and acidic residues" evidence="2">
    <location>
        <begin position="493"/>
        <end position="502"/>
    </location>
</feature>
<keyword evidence="1" id="KW-0175">Coiled coil</keyword>
<feature type="compositionally biased region" description="Polar residues" evidence="2">
    <location>
        <begin position="413"/>
        <end position="422"/>
    </location>
</feature>
<name>A0A9N9MQY5_9CUCU</name>
<feature type="compositionally biased region" description="Basic residues" evidence="2">
    <location>
        <begin position="477"/>
        <end position="492"/>
    </location>
</feature>
<sequence>MPRSKSRDRKTNNDQNASLSTRSPGVLQLELENVALKSKNLELAQAHVKLTQENKELKTEMMNVKAQFFAMQTKYSNVASGLGKLKSLLGKCTPSILEIVELISQVNKDLNGDKSTKAKNATVHTVKPHTVNGTVLNLNPTINLNRMTNNEQEPRPSTSRAVFANEIFHDETFNNESPNNLSININNENIDPRSFTRRDRNSAVVPMEEDNNEDEVEMYEEEDQSPNCLSVIPEETSTDKSSIGLGEVRVCLQRLSHQEISRLSKNNCTASETNLNDTRFNMETTIIENGGARFSKTASAEISFSPNGNSTNISDDEYELGAKSKVSTRHKRTAGSSSTANSTLCGNERMTPNSFLNLPTPSLAGIPTPFMSCIGDIGDKNNDGSQLEILQESKSTRSSPNTKKELQVIVQESPRSSRNTAPGVNRRRRGASEADISMSPRVLLERDDIRISELLLCQEEDNVKENNQVVTKIKKSEPKKKAKKSVPSKRPKKSETLKETQKCQKTSKITKELQVKLSNFIPEASPRRSSTASVQSDYGEGRPKRAARPGILKDASLKTKMRRLI</sequence>
<evidence type="ECO:0000256" key="2">
    <source>
        <dbReference type="SAM" id="MobiDB-lite"/>
    </source>
</evidence>
<proteinExistence type="predicted"/>
<feature type="compositionally biased region" description="Polar residues" evidence="2">
    <location>
        <begin position="13"/>
        <end position="23"/>
    </location>
</feature>
<dbReference type="OrthoDB" id="6783515at2759"/>
<feature type="region of interest" description="Disordered" evidence="2">
    <location>
        <begin position="519"/>
        <end position="565"/>
    </location>
</feature>
<feature type="region of interest" description="Disordered" evidence="2">
    <location>
        <begin position="1"/>
        <end position="24"/>
    </location>
</feature>
<accession>A0A9N9MQY5</accession>
<keyword evidence="4" id="KW-1185">Reference proteome</keyword>
<feature type="region of interest" description="Disordered" evidence="2">
    <location>
        <begin position="324"/>
        <end position="347"/>
    </location>
</feature>
<dbReference type="Proteomes" id="UP001152799">
    <property type="component" value="Chromosome 4"/>
</dbReference>
<organism evidence="3 4">
    <name type="scientific">Ceutorhynchus assimilis</name>
    <name type="common">cabbage seed weevil</name>
    <dbReference type="NCBI Taxonomy" id="467358"/>
    <lineage>
        <taxon>Eukaryota</taxon>
        <taxon>Metazoa</taxon>
        <taxon>Ecdysozoa</taxon>
        <taxon>Arthropoda</taxon>
        <taxon>Hexapoda</taxon>
        <taxon>Insecta</taxon>
        <taxon>Pterygota</taxon>
        <taxon>Neoptera</taxon>
        <taxon>Endopterygota</taxon>
        <taxon>Coleoptera</taxon>
        <taxon>Polyphaga</taxon>
        <taxon>Cucujiformia</taxon>
        <taxon>Curculionidae</taxon>
        <taxon>Ceutorhynchinae</taxon>
        <taxon>Ceutorhynchus</taxon>
    </lineage>
</organism>
<dbReference type="AlphaFoldDB" id="A0A9N9MQY5"/>
<feature type="region of interest" description="Disordered" evidence="2">
    <location>
        <begin position="468"/>
        <end position="507"/>
    </location>
</feature>